<evidence type="ECO:0000256" key="2">
    <source>
        <dbReference type="ARBA" id="ARBA00022729"/>
    </source>
</evidence>
<keyword evidence="6 8" id="KW-0449">Lipoprotein</keyword>
<evidence type="ECO:0000256" key="1">
    <source>
        <dbReference type="ARBA" id="ARBA00004459"/>
    </source>
</evidence>
<evidence type="ECO:0000313" key="8">
    <source>
        <dbReference type="EMBL" id="QSX76902.1"/>
    </source>
</evidence>
<gene>
    <name evidence="8" type="ORF">HIV01_011880</name>
</gene>
<evidence type="ECO:0000256" key="3">
    <source>
        <dbReference type="ARBA" id="ARBA00023136"/>
    </source>
</evidence>
<organism evidence="8 9">
    <name type="scientific">Lysobacter arenosi</name>
    <dbReference type="NCBI Taxonomy" id="2795387"/>
    <lineage>
        <taxon>Bacteria</taxon>
        <taxon>Pseudomonadati</taxon>
        <taxon>Pseudomonadota</taxon>
        <taxon>Gammaproteobacteria</taxon>
        <taxon>Lysobacterales</taxon>
        <taxon>Lysobacteraceae</taxon>
        <taxon>Lysobacter</taxon>
    </lineage>
</organism>
<dbReference type="Proteomes" id="UP000663400">
    <property type="component" value="Chromosome"/>
</dbReference>
<dbReference type="EMBL" id="CP071517">
    <property type="protein sequence ID" value="QSX76902.1"/>
    <property type="molecule type" value="Genomic_DNA"/>
</dbReference>
<name>A0ABX7RIW0_9GAMM</name>
<keyword evidence="4" id="KW-0564">Palmitate</keyword>
<keyword evidence="2" id="KW-0732">Signal</keyword>
<feature type="region of interest" description="Disordered" evidence="7">
    <location>
        <begin position="63"/>
        <end position="140"/>
    </location>
</feature>
<keyword evidence="3" id="KW-0472">Membrane</keyword>
<evidence type="ECO:0000256" key="7">
    <source>
        <dbReference type="SAM" id="MobiDB-lite"/>
    </source>
</evidence>
<evidence type="ECO:0000256" key="4">
    <source>
        <dbReference type="ARBA" id="ARBA00023139"/>
    </source>
</evidence>
<dbReference type="RefSeq" id="WP_207527174.1">
    <property type="nucleotide sequence ID" value="NZ_CP071517.1"/>
</dbReference>
<evidence type="ECO:0000256" key="5">
    <source>
        <dbReference type="ARBA" id="ARBA00023237"/>
    </source>
</evidence>
<dbReference type="NCBIfam" id="NF047847">
    <property type="entry name" value="SS_mature_LptM"/>
    <property type="match status" value="1"/>
</dbReference>
<reference evidence="8 9" key="1">
    <citation type="submission" date="2021-02" db="EMBL/GenBank/DDBJ databases">
        <title>Lysobacter arenosi sp. nov., isolated from soil of gangwondo yeongwol, south Korea.</title>
        <authorList>
            <person name="Kim K.R."/>
            <person name="Kim K.H."/>
            <person name="Jeon C.O."/>
        </authorList>
    </citation>
    <scope>NUCLEOTIDE SEQUENCE [LARGE SCALE GENOMIC DNA]</scope>
    <source>
        <strain evidence="8 9">R7</strain>
    </source>
</reference>
<evidence type="ECO:0000256" key="6">
    <source>
        <dbReference type="ARBA" id="ARBA00023288"/>
    </source>
</evidence>
<accession>A0ABX7RIW0</accession>
<sequence length="140" mass="13958">MGTAGAAQAATLTASQAHVESFIAAGYTAAMNATSAPRQILIALSLVALPLVLAGCGNKGPLILAPKSIPVDPSTLPPMTPPADATPTSDEPASEEQKTDEPATTVPASDAEDVNGKKKGTAEPTTVPGTLPKQADETDG</sequence>
<protein>
    <submittedName>
        <fullName evidence="8">Lipoprotein</fullName>
    </submittedName>
</protein>
<keyword evidence="5" id="KW-0998">Cell outer membrane</keyword>
<keyword evidence="9" id="KW-1185">Reference proteome</keyword>
<evidence type="ECO:0000313" key="9">
    <source>
        <dbReference type="Proteomes" id="UP000663400"/>
    </source>
</evidence>
<dbReference type="InterPro" id="IPR032831">
    <property type="entry name" value="LptM_cons"/>
</dbReference>
<comment type="subcellular location">
    <subcellularLocation>
        <location evidence="1">Cell outer membrane</location>
        <topology evidence="1">Lipid-anchor</topology>
    </subcellularLocation>
</comment>
<feature type="compositionally biased region" description="Low complexity" evidence="7">
    <location>
        <begin position="82"/>
        <end position="91"/>
    </location>
</feature>
<proteinExistence type="predicted"/>